<dbReference type="SUPFAM" id="SSF103473">
    <property type="entry name" value="MFS general substrate transporter"/>
    <property type="match status" value="1"/>
</dbReference>
<evidence type="ECO:0000256" key="5">
    <source>
        <dbReference type="SAM" id="MobiDB-lite"/>
    </source>
</evidence>
<evidence type="ECO:0000313" key="8">
    <source>
        <dbReference type="EMBL" id="KAJ2900740.1"/>
    </source>
</evidence>
<keyword evidence="9" id="KW-1185">Reference proteome</keyword>
<feature type="transmembrane region" description="Helical" evidence="6">
    <location>
        <begin position="404"/>
        <end position="423"/>
    </location>
</feature>
<dbReference type="GO" id="GO:0005886">
    <property type="term" value="C:plasma membrane"/>
    <property type="evidence" value="ECO:0007669"/>
    <property type="project" value="TreeGrafter"/>
</dbReference>
<proteinExistence type="predicted"/>
<feature type="transmembrane region" description="Helical" evidence="6">
    <location>
        <begin position="492"/>
        <end position="515"/>
    </location>
</feature>
<evidence type="ECO:0000256" key="2">
    <source>
        <dbReference type="ARBA" id="ARBA00022692"/>
    </source>
</evidence>
<dbReference type="Proteomes" id="UP001201980">
    <property type="component" value="Unassembled WGS sequence"/>
</dbReference>
<feature type="transmembrane region" description="Helical" evidence="6">
    <location>
        <begin position="115"/>
        <end position="133"/>
    </location>
</feature>
<protein>
    <submittedName>
        <fullName evidence="8">MFS general substrate transporter</fullName>
    </submittedName>
</protein>
<keyword evidence="2 6" id="KW-0812">Transmembrane</keyword>
<dbReference type="EMBL" id="JAKWBI020000167">
    <property type="protein sequence ID" value="KAJ2900740.1"/>
    <property type="molecule type" value="Genomic_DNA"/>
</dbReference>
<evidence type="ECO:0000259" key="7">
    <source>
        <dbReference type="PROSITE" id="PS50850"/>
    </source>
</evidence>
<keyword evidence="3 6" id="KW-1133">Transmembrane helix</keyword>
<feature type="transmembrane region" description="Helical" evidence="6">
    <location>
        <begin position="361"/>
        <end position="383"/>
    </location>
</feature>
<dbReference type="PANTHER" id="PTHR23502:SF2">
    <property type="entry name" value="TRANSPORTER, PUTATIVE (AFU_ORTHOLOGUE AFUA_2G08910)-RELATED"/>
    <property type="match status" value="1"/>
</dbReference>
<dbReference type="PANTHER" id="PTHR23502">
    <property type="entry name" value="MAJOR FACILITATOR SUPERFAMILY"/>
    <property type="match status" value="1"/>
</dbReference>
<feature type="transmembrane region" description="Helical" evidence="6">
    <location>
        <begin position="77"/>
        <end position="95"/>
    </location>
</feature>
<organism evidence="8 9">
    <name type="scientific">Zalerion maritima</name>
    <dbReference type="NCBI Taxonomy" id="339359"/>
    <lineage>
        <taxon>Eukaryota</taxon>
        <taxon>Fungi</taxon>
        <taxon>Dikarya</taxon>
        <taxon>Ascomycota</taxon>
        <taxon>Pezizomycotina</taxon>
        <taxon>Sordariomycetes</taxon>
        <taxon>Lulworthiomycetidae</taxon>
        <taxon>Lulworthiales</taxon>
        <taxon>Lulworthiaceae</taxon>
        <taxon>Zalerion</taxon>
    </lineage>
</organism>
<dbReference type="InterPro" id="IPR036259">
    <property type="entry name" value="MFS_trans_sf"/>
</dbReference>
<dbReference type="Pfam" id="PF07690">
    <property type="entry name" value="MFS_1"/>
    <property type="match status" value="1"/>
</dbReference>
<keyword evidence="4 6" id="KW-0472">Membrane</keyword>
<evidence type="ECO:0000256" key="6">
    <source>
        <dbReference type="SAM" id="Phobius"/>
    </source>
</evidence>
<feature type="domain" description="Major facilitator superfamily (MFS) profile" evidence="7">
    <location>
        <begin position="79"/>
        <end position="516"/>
    </location>
</feature>
<name>A0AAD5RQP7_9PEZI</name>
<feature type="transmembrane region" description="Helical" evidence="6">
    <location>
        <begin position="321"/>
        <end position="341"/>
    </location>
</feature>
<accession>A0AAD5RQP7</accession>
<dbReference type="Gene3D" id="1.20.1250.20">
    <property type="entry name" value="MFS general substrate transporter like domains"/>
    <property type="match status" value="1"/>
</dbReference>
<feature type="transmembrane region" description="Helical" evidence="6">
    <location>
        <begin position="463"/>
        <end position="486"/>
    </location>
</feature>
<reference evidence="8" key="1">
    <citation type="submission" date="2022-07" db="EMBL/GenBank/DDBJ databases">
        <title>Draft genome sequence of Zalerion maritima ATCC 34329, a (micro)plastics degrading marine fungus.</title>
        <authorList>
            <person name="Paco A."/>
            <person name="Goncalves M.F.M."/>
            <person name="Rocha-Santos T.A.P."/>
            <person name="Alves A."/>
        </authorList>
    </citation>
    <scope>NUCLEOTIDE SEQUENCE</scope>
    <source>
        <strain evidence="8">ATCC 34329</strain>
    </source>
</reference>
<feature type="transmembrane region" description="Helical" evidence="6">
    <location>
        <begin position="145"/>
        <end position="164"/>
    </location>
</feature>
<feature type="transmembrane region" description="Helical" evidence="6">
    <location>
        <begin position="204"/>
        <end position="227"/>
    </location>
</feature>
<evidence type="ECO:0000256" key="4">
    <source>
        <dbReference type="ARBA" id="ARBA00023136"/>
    </source>
</evidence>
<sequence length="526" mass="56779">MDPNAPKACELKVNPDGSAQEVEDIGTAEAAPLPTSAADLTQDERDFLLARHGTLELDPMPTGRADDPYNWLQRKKVINILLVSFHTFMTTFNAGAIMPAFSRIAADVGVTVPDASYLTSIQILVLGISPLLWRPLGDTYGRRPVFLASLVMSGVFNVGCALSTSYAMLIIFRLLVAFFIAPASAIGSGVVAETFFVRERPAYIGMWTVMVTLGVPIGSLIFGPVAYVASWQVVFWCLAGVNAVQTVLYFFWGPETLFMRETELATATMTTTSSAPAPAPVAAVSASTFRRKYLDFKRINPAPMVRGDFIRPARLASRMTVLLPALSYSVIFLTGSILVTLEIPQLLEEKFGINTAQLGLQYIPVVVGSLMGEQLGGFVSSRWMAFRSRGMGPGRPAPPPVRLWMYYPGALLTVAGCIIFLARAEFSTGYEVWPVVGSGIASVGNQLVTTVMMTFAVECNQDVAASVGVFVNLLRQTIGFVGPFWFPYMFDGVGVALSSVVITAIIVVFSILPAIGAQVVGNKRFS</sequence>
<feature type="transmembrane region" description="Helical" evidence="6">
    <location>
        <begin position="435"/>
        <end position="456"/>
    </location>
</feature>
<dbReference type="InterPro" id="IPR020846">
    <property type="entry name" value="MFS_dom"/>
</dbReference>
<dbReference type="AlphaFoldDB" id="A0AAD5RQP7"/>
<dbReference type="GO" id="GO:0022857">
    <property type="term" value="F:transmembrane transporter activity"/>
    <property type="evidence" value="ECO:0007669"/>
    <property type="project" value="InterPro"/>
</dbReference>
<dbReference type="PROSITE" id="PS50850">
    <property type="entry name" value="MFS"/>
    <property type="match status" value="1"/>
</dbReference>
<comment type="subcellular location">
    <subcellularLocation>
        <location evidence="1">Membrane</location>
        <topology evidence="1">Multi-pass membrane protein</topology>
    </subcellularLocation>
</comment>
<evidence type="ECO:0000313" key="9">
    <source>
        <dbReference type="Proteomes" id="UP001201980"/>
    </source>
</evidence>
<comment type="caution">
    <text evidence="8">The sequence shown here is derived from an EMBL/GenBank/DDBJ whole genome shotgun (WGS) entry which is preliminary data.</text>
</comment>
<evidence type="ECO:0000256" key="1">
    <source>
        <dbReference type="ARBA" id="ARBA00004141"/>
    </source>
</evidence>
<feature type="transmembrane region" description="Helical" evidence="6">
    <location>
        <begin position="170"/>
        <end position="192"/>
    </location>
</feature>
<dbReference type="InterPro" id="IPR011701">
    <property type="entry name" value="MFS"/>
</dbReference>
<feature type="region of interest" description="Disordered" evidence="5">
    <location>
        <begin position="1"/>
        <end position="21"/>
    </location>
</feature>
<gene>
    <name evidence="8" type="ORF">MKZ38_002276</name>
</gene>
<feature type="transmembrane region" description="Helical" evidence="6">
    <location>
        <begin position="233"/>
        <end position="252"/>
    </location>
</feature>
<evidence type="ECO:0000256" key="3">
    <source>
        <dbReference type="ARBA" id="ARBA00022989"/>
    </source>
</evidence>